<reference evidence="7 8" key="1">
    <citation type="submission" date="2021-06" db="EMBL/GenBank/DDBJ databases">
        <authorList>
            <person name="Grouzdev D.S."/>
            <person name="Koziaeva V."/>
        </authorList>
    </citation>
    <scope>NUCLEOTIDE SEQUENCE [LARGE SCALE GENOMIC DNA]</scope>
    <source>
        <strain evidence="7 8">22</strain>
    </source>
</reference>
<evidence type="ECO:0000256" key="3">
    <source>
        <dbReference type="ARBA" id="ARBA00022448"/>
    </source>
</evidence>
<comment type="similarity">
    <text evidence="2">Belongs to the ABC transporter superfamily.</text>
</comment>
<dbReference type="SUPFAM" id="SSF52540">
    <property type="entry name" value="P-loop containing nucleoside triphosphate hydrolases"/>
    <property type="match status" value="1"/>
</dbReference>
<dbReference type="PROSITE" id="PS00211">
    <property type="entry name" value="ABC_TRANSPORTER_1"/>
    <property type="match status" value="1"/>
</dbReference>
<dbReference type="RefSeq" id="WP_261968579.1">
    <property type="nucleotide sequence ID" value="NZ_JAHHZF010000005.1"/>
</dbReference>
<dbReference type="EMBL" id="JAHHZF010000005">
    <property type="protein sequence ID" value="MBT9289951.1"/>
    <property type="molecule type" value="Genomic_DNA"/>
</dbReference>
<keyword evidence="8" id="KW-1185">Reference proteome</keyword>
<keyword evidence="3" id="KW-0813">Transport</keyword>
<dbReference type="GO" id="GO:0055085">
    <property type="term" value="P:transmembrane transport"/>
    <property type="evidence" value="ECO:0007669"/>
    <property type="project" value="UniProtKB-ARBA"/>
</dbReference>
<evidence type="ECO:0000256" key="2">
    <source>
        <dbReference type="ARBA" id="ARBA00005417"/>
    </source>
</evidence>
<sequence>MTDPAAPPLVSFEDVSVVFGGRVHALDHVDLTIARGEVLGLVGESGSGKTTLCRTLIGLTPLTAGWIRIGGAPLIETMAADPLGFRRRVQMLLQDAVASLSPRLTIGRTLEEPIAIHSLPREAARRRLDGLLARLGLPRDIVAKFPHQISGGQARRVGVARALMVEPDLIVADEPTAGLDVSVQGELLNLLMDLRRDLGLTYLLVSHNLNVIRRVTDRTAVMYLGQIVETAPTRALFDRPAHPYAAALVSTNPAIDPQRRRRPIVLGGEIPSVVDLPSGCRFHTRCPVAQARCAVDVPAEREVGPGRRVRCHFPFSLAPTAAADALPVTADATAAPSAVPSAASL</sequence>
<comment type="caution">
    <text evidence="7">The sequence shown here is derived from an EMBL/GenBank/DDBJ whole genome shotgun (WGS) entry which is preliminary data.</text>
</comment>
<evidence type="ECO:0000256" key="1">
    <source>
        <dbReference type="ARBA" id="ARBA00004417"/>
    </source>
</evidence>
<evidence type="ECO:0000313" key="7">
    <source>
        <dbReference type="EMBL" id="MBT9289951.1"/>
    </source>
</evidence>
<dbReference type="GO" id="GO:0016887">
    <property type="term" value="F:ATP hydrolysis activity"/>
    <property type="evidence" value="ECO:0007669"/>
    <property type="project" value="InterPro"/>
</dbReference>
<dbReference type="PANTHER" id="PTHR43776:SF7">
    <property type="entry name" value="D,D-DIPEPTIDE TRANSPORT ATP-BINDING PROTEIN DDPF-RELATED"/>
    <property type="match status" value="1"/>
</dbReference>
<dbReference type="InterPro" id="IPR013563">
    <property type="entry name" value="Oligopep_ABC_C"/>
</dbReference>
<dbReference type="Gene3D" id="3.40.50.300">
    <property type="entry name" value="P-loop containing nucleotide triphosphate hydrolases"/>
    <property type="match status" value="1"/>
</dbReference>
<gene>
    <name evidence="7" type="ORF">KL771_10815</name>
</gene>
<dbReference type="InterPro" id="IPR027417">
    <property type="entry name" value="P-loop_NTPase"/>
</dbReference>
<evidence type="ECO:0000313" key="8">
    <source>
        <dbReference type="Proteomes" id="UP000766595"/>
    </source>
</evidence>
<dbReference type="CDD" id="cd03257">
    <property type="entry name" value="ABC_NikE_OppD_transporters"/>
    <property type="match status" value="1"/>
</dbReference>
<dbReference type="GO" id="GO:0005886">
    <property type="term" value="C:plasma membrane"/>
    <property type="evidence" value="ECO:0007669"/>
    <property type="project" value="UniProtKB-SubCell"/>
</dbReference>
<accession>A0A947D3A0</accession>
<keyword evidence="5 7" id="KW-0067">ATP-binding</keyword>
<evidence type="ECO:0000256" key="5">
    <source>
        <dbReference type="ARBA" id="ARBA00022840"/>
    </source>
</evidence>
<organism evidence="7 8">
    <name type="scientific">Prosthecodimorpha staleyi</name>
    <dbReference type="NCBI Taxonomy" id="2840188"/>
    <lineage>
        <taxon>Bacteria</taxon>
        <taxon>Pseudomonadati</taxon>
        <taxon>Pseudomonadota</taxon>
        <taxon>Alphaproteobacteria</taxon>
        <taxon>Hyphomicrobiales</taxon>
        <taxon>Ancalomicrobiaceae</taxon>
        <taxon>Prosthecodimorpha</taxon>
    </lineage>
</organism>
<dbReference type="NCBIfam" id="TIGR01727">
    <property type="entry name" value="oligo_HPY"/>
    <property type="match status" value="1"/>
</dbReference>
<dbReference type="PROSITE" id="PS50893">
    <property type="entry name" value="ABC_TRANSPORTER_2"/>
    <property type="match status" value="1"/>
</dbReference>
<dbReference type="SMART" id="SM00382">
    <property type="entry name" value="AAA"/>
    <property type="match status" value="1"/>
</dbReference>
<dbReference type="AlphaFoldDB" id="A0A947D3A0"/>
<dbReference type="Pfam" id="PF08352">
    <property type="entry name" value="oligo_HPY"/>
    <property type="match status" value="1"/>
</dbReference>
<name>A0A947D3A0_9HYPH</name>
<protein>
    <submittedName>
        <fullName evidence="7">ABC transporter ATP-binding protein</fullName>
    </submittedName>
</protein>
<feature type="domain" description="ABC transporter" evidence="6">
    <location>
        <begin position="10"/>
        <end position="249"/>
    </location>
</feature>
<dbReference type="InterPro" id="IPR050319">
    <property type="entry name" value="ABC_transp_ATP-bind"/>
</dbReference>
<evidence type="ECO:0000256" key="4">
    <source>
        <dbReference type="ARBA" id="ARBA00022741"/>
    </source>
</evidence>
<evidence type="ECO:0000259" key="6">
    <source>
        <dbReference type="PROSITE" id="PS50893"/>
    </source>
</evidence>
<dbReference type="InterPro" id="IPR003439">
    <property type="entry name" value="ABC_transporter-like_ATP-bd"/>
</dbReference>
<dbReference type="InterPro" id="IPR017871">
    <property type="entry name" value="ABC_transporter-like_CS"/>
</dbReference>
<dbReference type="GO" id="GO:0005524">
    <property type="term" value="F:ATP binding"/>
    <property type="evidence" value="ECO:0007669"/>
    <property type="project" value="UniProtKB-KW"/>
</dbReference>
<dbReference type="Pfam" id="PF00005">
    <property type="entry name" value="ABC_tran"/>
    <property type="match status" value="1"/>
</dbReference>
<keyword evidence="4" id="KW-0547">Nucleotide-binding</keyword>
<dbReference type="Proteomes" id="UP000766595">
    <property type="component" value="Unassembled WGS sequence"/>
</dbReference>
<dbReference type="GO" id="GO:0015833">
    <property type="term" value="P:peptide transport"/>
    <property type="evidence" value="ECO:0007669"/>
    <property type="project" value="InterPro"/>
</dbReference>
<dbReference type="InterPro" id="IPR003593">
    <property type="entry name" value="AAA+_ATPase"/>
</dbReference>
<proteinExistence type="inferred from homology"/>
<comment type="subcellular location">
    <subcellularLocation>
        <location evidence="1">Cell inner membrane</location>
        <topology evidence="1">Peripheral membrane protein</topology>
    </subcellularLocation>
</comment>
<dbReference type="PANTHER" id="PTHR43776">
    <property type="entry name" value="TRANSPORT ATP-BINDING PROTEIN"/>
    <property type="match status" value="1"/>
</dbReference>